<protein>
    <submittedName>
        <fullName evidence="3">Transcription antitermination factor NusB</fullName>
    </submittedName>
</protein>
<evidence type="ECO:0000259" key="2">
    <source>
        <dbReference type="Pfam" id="PF01029"/>
    </source>
</evidence>
<dbReference type="InterPro" id="IPR035926">
    <property type="entry name" value="NusB-like_sf"/>
</dbReference>
<dbReference type="RefSeq" id="WP_140031506.1">
    <property type="nucleotide sequence ID" value="NZ_AP027305.1"/>
</dbReference>
<sequence>MAERIGENNLKKIDFLSKKLQNRIKLITFIYQFELFDEKISCEKIFQDNDLQNWEVNILNLIESKYDFLINVAKQFISKDWEWNRVLPLTRAIIIYGEYELLFNEPKIVINEMINICKLLSPNNDYKFVNKVLDLISKNVINKK</sequence>
<accession>A0ABZ0PAS6</accession>
<feature type="domain" description="NusB/RsmB/TIM44" evidence="2">
    <location>
        <begin position="58"/>
        <end position="137"/>
    </location>
</feature>
<dbReference type="EMBL" id="CP137845">
    <property type="protein sequence ID" value="WPB53755.1"/>
    <property type="molecule type" value="Genomic_DNA"/>
</dbReference>
<dbReference type="Proteomes" id="UP001303601">
    <property type="component" value="Chromosome"/>
</dbReference>
<dbReference type="Gene3D" id="1.10.940.10">
    <property type="entry name" value="NusB-like"/>
    <property type="match status" value="1"/>
</dbReference>
<gene>
    <name evidence="3" type="ORF">R9B83_02065</name>
</gene>
<organism evidence="3 4">
    <name type="scientific">Metamycoplasma equirhinis</name>
    <dbReference type="NCBI Taxonomy" id="92402"/>
    <lineage>
        <taxon>Bacteria</taxon>
        <taxon>Bacillati</taxon>
        <taxon>Mycoplasmatota</taxon>
        <taxon>Mycoplasmoidales</taxon>
        <taxon>Metamycoplasmataceae</taxon>
        <taxon>Metamycoplasma</taxon>
    </lineage>
</organism>
<evidence type="ECO:0000313" key="4">
    <source>
        <dbReference type="Proteomes" id="UP001303601"/>
    </source>
</evidence>
<dbReference type="GeneID" id="94493658"/>
<keyword evidence="1" id="KW-0694">RNA-binding</keyword>
<proteinExistence type="predicted"/>
<dbReference type="Pfam" id="PF01029">
    <property type="entry name" value="NusB"/>
    <property type="match status" value="1"/>
</dbReference>
<evidence type="ECO:0000313" key="3">
    <source>
        <dbReference type="EMBL" id="WPB53755.1"/>
    </source>
</evidence>
<dbReference type="InterPro" id="IPR006027">
    <property type="entry name" value="NusB_RsmB_TIM44"/>
</dbReference>
<reference evidence="3" key="1">
    <citation type="submission" date="2023-11" db="EMBL/GenBank/DDBJ databases">
        <title>Completed genome sequence of Mycoplasma equirhinis type strain M432/72.</title>
        <authorList>
            <person name="Spergser J."/>
        </authorList>
    </citation>
    <scope>NUCLEOTIDE SEQUENCE [LARGE SCALE GENOMIC DNA]</scope>
    <source>
        <strain evidence="3">M432/72</strain>
    </source>
</reference>
<name>A0ABZ0PAS6_9BACT</name>
<evidence type="ECO:0000256" key="1">
    <source>
        <dbReference type="ARBA" id="ARBA00022884"/>
    </source>
</evidence>
<dbReference type="SUPFAM" id="SSF48013">
    <property type="entry name" value="NusB-like"/>
    <property type="match status" value="1"/>
</dbReference>
<keyword evidence="4" id="KW-1185">Reference proteome</keyword>